<evidence type="ECO:0000313" key="4">
    <source>
        <dbReference type="Proteomes" id="UP000289411"/>
    </source>
</evidence>
<keyword evidence="1" id="KW-0472">Membrane</keyword>
<accession>A0A4Q2R6K4</accession>
<dbReference type="Proteomes" id="UP000289411">
    <property type="component" value="Unassembled WGS sequence"/>
</dbReference>
<protein>
    <submittedName>
        <fullName evidence="3">YdcF family protein</fullName>
    </submittedName>
</protein>
<feature type="transmembrane region" description="Helical" evidence="1">
    <location>
        <begin position="73"/>
        <end position="94"/>
    </location>
</feature>
<dbReference type="InterPro" id="IPR003848">
    <property type="entry name" value="DUF218"/>
</dbReference>
<evidence type="ECO:0000256" key="1">
    <source>
        <dbReference type="SAM" id="Phobius"/>
    </source>
</evidence>
<name>A0A4Q2R6K4_9HYPH</name>
<gene>
    <name evidence="3" type="ORF">D3272_22345</name>
</gene>
<reference evidence="3 4" key="1">
    <citation type="submission" date="2018-09" db="EMBL/GenBank/DDBJ databases">
        <authorList>
            <person name="Grouzdev D.S."/>
            <person name="Krutkina M.S."/>
        </authorList>
    </citation>
    <scope>NUCLEOTIDE SEQUENCE [LARGE SCALE GENOMIC DNA]</scope>
    <source>
        <strain evidence="3 4">RmlP001</strain>
    </source>
</reference>
<dbReference type="GO" id="GO:0043164">
    <property type="term" value="P:Gram-negative-bacterium-type cell wall biogenesis"/>
    <property type="evidence" value="ECO:0007669"/>
    <property type="project" value="TreeGrafter"/>
</dbReference>
<dbReference type="EMBL" id="QYBC01000022">
    <property type="protein sequence ID" value="RYB02218.1"/>
    <property type="molecule type" value="Genomic_DNA"/>
</dbReference>
<evidence type="ECO:0000259" key="2">
    <source>
        <dbReference type="Pfam" id="PF02698"/>
    </source>
</evidence>
<evidence type="ECO:0000313" key="3">
    <source>
        <dbReference type="EMBL" id="RYB02218.1"/>
    </source>
</evidence>
<dbReference type="Gene3D" id="3.40.50.620">
    <property type="entry name" value="HUPs"/>
    <property type="match status" value="1"/>
</dbReference>
<dbReference type="CDD" id="cd06259">
    <property type="entry name" value="YdcF-like"/>
    <property type="match status" value="1"/>
</dbReference>
<feature type="domain" description="DUF218" evidence="2">
    <location>
        <begin position="114"/>
        <end position="280"/>
    </location>
</feature>
<dbReference type="PANTHER" id="PTHR30336">
    <property type="entry name" value="INNER MEMBRANE PROTEIN, PROBABLE PERMEASE"/>
    <property type="match status" value="1"/>
</dbReference>
<dbReference type="InterPro" id="IPR051599">
    <property type="entry name" value="Cell_Envelope_Assoc"/>
</dbReference>
<keyword evidence="1" id="KW-1133">Transmembrane helix</keyword>
<reference evidence="3 4" key="2">
    <citation type="submission" date="2019-02" db="EMBL/GenBank/DDBJ databases">
        <title>'Lichenibacterium ramalinii' gen. nov. sp. nov., 'Lichenibacterium minor' gen. nov. sp. nov.</title>
        <authorList>
            <person name="Pankratov T."/>
        </authorList>
    </citation>
    <scope>NUCLEOTIDE SEQUENCE [LARGE SCALE GENOMIC DNA]</scope>
    <source>
        <strain evidence="3 4">RmlP001</strain>
    </source>
</reference>
<keyword evidence="4" id="KW-1185">Reference proteome</keyword>
<organism evidence="3 4">
    <name type="scientific">Lichenibacterium ramalinae</name>
    <dbReference type="NCBI Taxonomy" id="2316527"/>
    <lineage>
        <taxon>Bacteria</taxon>
        <taxon>Pseudomonadati</taxon>
        <taxon>Pseudomonadota</taxon>
        <taxon>Alphaproteobacteria</taxon>
        <taxon>Hyphomicrobiales</taxon>
        <taxon>Lichenihabitantaceae</taxon>
        <taxon>Lichenibacterium</taxon>
    </lineage>
</organism>
<dbReference type="OrthoDB" id="9809813at2"/>
<sequence>MVSSSWAAGGCPAIIARDGARGQHPVRERHGPSVFFVLSKVLWVAAAPTNVMVGLACVGAAAALAGRRWGRRLCFAAVAALLLCGALPVGRLLLRVLEDRFPQAALDGTAPPAGIVVLGGAIDQVIGAARSQVTLGQAAARLTEGAALARRFPQAELVYTGGSNALVRQIGGEAEDARRLWIDLGVDPARIRIEDQSRNTEENARMTRALVGPVAGQRWLLVTSAYHMPRSVGLFRAAGFDVVPVPVDYRSTGGWRDLLPSSDLAAGLVTLDGATREWIGLVAYRLSGRISTLFPSP</sequence>
<dbReference type="AlphaFoldDB" id="A0A4Q2R6K4"/>
<dbReference type="PANTHER" id="PTHR30336:SF4">
    <property type="entry name" value="ENVELOPE BIOGENESIS FACTOR ELYC"/>
    <property type="match status" value="1"/>
</dbReference>
<comment type="caution">
    <text evidence="3">The sequence shown here is derived from an EMBL/GenBank/DDBJ whole genome shotgun (WGS) entry which is preliminary data.</text>
</comment>
<dbReference type="GO" id="GO:0000270">
    <property type="term" value="P:peptidoglycan metabolic process"/>
    <property type="evidence" value="ECO:0007669"/>
    <property type="project" value="TreeGrafter"/>
</dbReference>
<keyword evidence="1" id="KW-0812">Transmembrane</keyword>
<proteinExistence type="predicted"/>
<dbReference type="GO" id="GO:0005886">
    <property type="term" value="C:plasma membrane"/>
    <property type="evidence" value="ECO:0007669"/>
    <property type="project" value="TreeGrafter"/>
</dbReference>
<dbReference type="Pfam" id="PF02698">
    <property type="entry name" value="DUF218"/>
    <property type="match status" value="1"/>
</dbReference>
<dbReference type="InterPro" id="IPR014729">
    <property type="entry name" value="Rossmann-like_a/b/a_fold"/>
</dbReference>
<feature type="transmembrane region" description="Helical" evidence="1">
    <location>
        <begin position="41"/>
        <end position="66"/>
    </location>
</feature>